<keyword evidence="3 5" id="KW-1133">Transmembrane helix</keyword>
<dbReference type="PANTHER" id="PTHR38480:SF1">
    <property type="entry name" value="SLR0254 PROTEIN"/>
    <property type="match status" value="1"/>
</dbReference>
<organism evidence="7 8">
    <name type="scientific">Flavobacterium arsenatis</name>
    <dbReference type="NCBI Taxonomy" id="1484332"/>
    <lineage>
        <taxon>Bacteria</taxon>
        <taxon>Pseudomonadati</taxon>
        <taxon>Bacteroidota</taxon>
        <taxon>Flavobacteriia</taxon>
        <taxon>Flavobacteriales</taxon>
        <taxon>Flavobacteriaceae</taxon>
        <taxon>Flavobacterium</taxon>
    </lineage>
</organism>
<dbReference type="Proteomes" id="UP001255185">
    <property type="component" value="Unassembled WGS sequence"/>
</dbReference>
<name>A0ABU1TNW9_9FLAO</name>
<comment type="caution">
    <text evidence="7">The sequence shown here is derived from an EMBL/GenBank/DDBJ whole genome shotgun (WGS) entry which is preliminary data.</text>
</comment>
<evidence type="ECO:0000313" key="7">
    <source>
        <dbReference type="EMBL" id="MDR6967660.1"/>
    </source>
</evidence>
<feature type="domain" description="RDD" evidence="6">
    <location>
        <begin position="19"/>
        <end position="150"/>
    </location>
</feature>
<gene>
    <name evidence="7" type="ORF">J2X31_001672</name>
</gene>
<keyword evidence="2 5" id="KW-0812">Transmembrane</keyword>
<evidence type="ECO:0000256" key="3">
    <source>
        <dbReference type="ARBA" id="ARBA00022989"/>
    </source>
</evidence>
<evidence type="ECO:0000313" key="8">
    <source>
        <dbReference type="Proteomes" id="UP001255185"/>
    </source>
</evidence>
<feature type="transmembrane region" description="Helical" evidence="5">
    <location>
        <begin position="25"/>
        <end position="48"/>
    </location>
</feature>
<evidence type="ECO:0000256" key="2">
    <source>
        <dbReference type="ARBA" id="ARBA00022692"/>
    </source>
</evidence>
<dbReference type="Pfam" id="PF06271">
    <property type="entry name" value="RDD"/>
    <property type="match status" value="1"/>
</dbReference>
<dbReference type="PANTHER" id="PTHR38480">
    <property type="entry name" value="SLR0254 PROTEIN"/>
    <property type="match status" value="1"/>
</dbReference>
<evidence type="ECO:0000256" key="5">
    <source>
        <dbReference type="SAM" id="Phobius"/>
    </source>
</evidence>
<accession>A0ABU1TNW9</accession>
<feature type="transmembrane region" description="Helical" evidence="5">
    <location>
        <begin position="60"/>
        <end position="80"/>
    </location>
</feature>
<comment type="subcellular location">
    <subcellularLocation>
        <location evidence="1">Membrane</location>
        <topology evidence="1">Multi-pass membrane protein</topology>
    </subcellularLocation>
</comment>
<evidence type="ECO:0000259" key="6">
    <source>
        <dbReference type="Pfam" id="PF06271"/>
    </source>
</evidence>
<dbReference type="InterPro" id="IPR010432">
    <property type="entry name" value="RDD"/>
</dbReference>
<dbReference type="RefSeq" id="WP_310025893.1">
    <property type="nucleotide sequence ID" value="NZ_JAVDVI010000006.1"/>
</dbReference>
<reference evidence="7 8" key="1">
    <citation type="submission" date="2023-07" db="EMBL/GenBank/DDBJ databases">
        <title>Sorghum-associated microbial communities from plants grown in Nebraska, USA.</title>
        <authorList>
            <person name="Schachtman D."/>
        </authorList>
    </citation>
    <scope>NUCLEOTIDE SEQUENCE [LARGE SCALE GENOMIC DNA]</scope>
    <source>
        <strain evidence="7 8">3773</strain>
    </source>
</reference>
<evidence type="ECO:0000256" key="4">
    <source>
        <dbReference type="ARBA" id="ARBA00023136"/>
    </source>
</evidence>
<keyword evidence="8" id="KW-1185">Reference proteome</keyword>
<sequence>MSELSINTTQNVNINFTAASIGQRILAFGTDLLIIIAYFIVAMTLLYYSGLGDAMDKMDGWSAGAIMVLITIPITFYSIFWESLFDGQTLGKRLLKIKVVKIDGYQASFGDYFVRWLFRLVDIVFTSGTVGFISIVVTDKSQRLGDIAAGTAIISLKNDISINSTILEDINDDYVPVYPLVIKLSDNDVRIIKDNFERAKKHQDYEITRKLKDKIETVTGIKNQSGNDADFIKTVLKDYNYYTQNM</sequence>
<keyword evidence="4 5" id="KW-0472">Membrane</keyword>
<evidence type="ECO:0000256" key="1">
    <source>
        <dbReference type="ARBA" id="ARBA00004141"/>
    </source>
</evidence>
<feature type="transmembrane region" description="Helical" evidence="5">
    <location>
        <begin position="116"/>
        <end position="137"/>
    </location>
</feature>
<proteinExistence type="predicted"/>
<protein>
    <submittedName>
        <fullName evidence="7">RDD family membrane protein YckC</fullName>
    </submittedName>
</protein>
<dbReference type="EMBL" id="JAVDVI010000006">
    <property type="protein sequence ID" value="MDR6967660.1"/>
    <property type="molecule type" value="Genomic_DNA"/>
</dbReference>